<keyword evidence="3 8" id="KW-0540">Nuclease</keyword>
<evidence type="ECO:0000256" key="7">
    <source>
        <dbReference type="ARBA" id="ARBA00038093"/>
    </source>
</evidence>
<name>A0A1X0LD94_9MYCO</name>
<dbReference type="InterPro" id="IPR050556">
    <property type="entry name" value="Type_II_TA_system_RNase"/>
</dbReference>
<dbReference type="InterPro" id="IPR002716">
    <property type="entry name" value="PIN_dom"/>
</dbReference>
<dbReference type="HAMAP" id="MF_00265">
    <property type="entry name" value="VapC_Nob1"/>
    <property type="match status" value="1"/>
</dbReference>
<dbReference type="EMBL" id="UPHM01000022">
    <property type="protein sequence ID" value="VAZ89730.1"/>
    <property type="molecule type" value="Genomic_DNA"/>
</dbReference>
<dbReference type="Pfam" id="PF01850">
    <property type="entry name" value="PIN"/>
    <property type="match status" value="1"/>
</dbReference>
<accession>A0A1X0LD94</accession>
<evidence type="ECO:0000256" key="3">
    <source>
        <dbReference type="ARBA" id="ARBA00022722"/>
    </source>
</evidence>
<evidence type="ECO:0000256" key="2">
    <source>
        <dbReference type="ARBA" id="ARBA00022649"/>
    </source>
</evidence>
<dbReference type="PANTHER" id="PTHR33653:SF1">
    <property type="entry name" value="RIBONUCLEASE VAPC2"/>
    <property type="match status" value="1"/>
</dbReference>
<dbReference type="Proteomes" id="UP000279331">
    <property type="component" value="Unassembled WGS sequence"/>
</dbReference>
<evidence type="ECO:0000256" key="4">
    <source>
        <dbReference type="ARBA" id="ARBA00022723"/>
    </source>
</evidence>
<evidence type="ECO:0000256" key="1">
    <source>
        <dbReference type="ARBA" id="ARBA00001946"/>
    </source>
</evidence>
<dbReference type="SUPFAM" id="SSF88723">
    <property type="entry name" value="PIN domain-like"/>
    <property type="match status" value="1"/>
</dbReference>
<dbReference type="GO" id="GO:0004519">
    <property type="term" value="F:endonuclease activity"/>
    <property type="evidence" value="ECO:0007669"/>
    <property type="project" value="UniProtKB-KW"/>
</dbReference>
<feature type="binding site" evidence="8">
    <location>
        <position position="27"/>
    </location>
    <ligand>
        <name>Mg(2+)</name>
        <dbReference type="ChEBI" id="CHEBI:18420"/>
    </ligand>
</feature>
<sequence>MTIPANGSADNAPTSVASADVGRILLDSTVLIDALRGRPAGERLRALRRQGDEPWTCAISIEEIWRGLLPGEDAVAQRLVRGLRCAPLGPTEGIRAGSWRRQFAERGITLHQADCLIAAATAGINARLATGNPADFPMDDITIEHWPVGR</sequence>
<proteinExistence type="inferred from homology"/>
<evidence type="ECO:0000313" key="10">
    <source>
        <dbReference type="EMBL" id="ORC08774.1"/>
    </source>
</evidence>
<dbReference type="InterPro" id="IPR022907">
    <property type="entry name" value="VapC_family"/>
</dbReference>
<reference evidence="10 13" key="1">
    <citation type="submission" date="2017-02" db="EMBL/GenBank/DDBJ databases">
        <title>Mycobacterium kansasii genomes.</title>
        <authorList>
            <person name="Borowka P."/>
            <person name="Strapagiel D."/>
            <person name="Marciniak B."/>
            <person name="Lach J."/>
            <person name="Bakula Z."/>
            <person name="Van Ingen J."/>
            <person name="Safianowska A."/>
            <person name="Brzostek A."/>
            <person name="Dziadek J."/>
            <person name="Jagielski T."/>
        </authorList>
    </citation>
    <scope>NUCLEOTIDE SEQUENCE [LARGE SCALE GENOMIC DNA]</scope>
    <source>
        <strain evidence="10 13">12MK</strain>
    </source>
</reference>
<comment type="cofactor">
    <cofactor evidence="1 8">
        <name>Mg(2+)</name>
        <dbReference type="ChEBI" id="CHEBI:18420"/>
    </cofactor>
</comment>
<keyword evidence="6 8" id="KW-0460">Magnesium</keyword>
<dbReference type="GO" id="GO:0000287">
    <property type="term" value="F:magnesium ion binding"/>
    <property type="evidence" value="ECO:0007669"/>
    <property type="project" value="UniProtKB-UniRule"/>
</dbReference>
<evidence type="ECO:0000313" key="14">
    <source>
        <dbReference type="Proteomes" id="UP000271464"/>
    </source>
</evidence>
<keyword evidence="8" id="KW-0800">Toxin</keyword>
<dbReference type="Proteomes" id="UP000271464">
    <property type="component" value="Unassembled WGS sequence"/>
</dbReference>
<dbReference type="GO" id="GO:0016787">
    <property type="term" value="F:hydrolase activity"/>
    <property type="evidence" value="ECO:0007669"/>
    <property type="project" value="UniProtKB-KW"/>
</dbReference>
<evidence type="ECO:0000256" key="5">
    <source>
        <dbReference type="ARBA" id="ARBA00022801"/>
    </source>
</evidence>
<dbReference type="AlphaFoldDB" id="A0A1X0LD94"/>
<evidence type="ECO:0000313" key="15">
    <source>
        <dbReference type="Proteomes" id="UP000279331"/>
    </source>
</evidence>
<dbReference type="EMBL" id="UPHL01000037">
    <property type="protein sequence ID" value="VAZ82574.1"/>
    <property type="molecule type" value="Genomic_DNA"/>
</dbReference>
<dbReference type="InterPro" id="IPR029060">
    <property type="entry name" value="PIN-like_dom_sf"/>
</dbReference>
<keyword evidence="14" id="KW-1185">Reference proteome</keyword>
<evidence type="ECO:0000256" key="6">
    <source>
        <dbReference type="ARBA" id="ARBA00022842"/>
    </source>
</evidence>
<evidence type="ECO:0000313" key="13">
    <source>
        <dbReference type="Proteomes" id="UP000192335"/>
    </source>
</evidence>
<dbReference type="GO" id="GO:0090729">
    <property type="term" value="F:toxin activity"/>
    <property type="evidence" value="ECO:0007669"/>
    <property type="project" value="UniProtKB-KW"/>
</dbReference>
<comment type="caution">
    <text evidence="11">The sequence shown here is derived from an EMBL/GenBank/DDBJ whole genome shotgun (WGS) entry which is preliminary data.</text>
</comment>
<reference evidence="14 15" key="2">
    <citation type="submission" date="2018-09" db="EMBL/GenBank/DDBJ databases">
        <authorList>
            <person name="Tagini F."/>
        </authorList>
    </citation>
    <scope>NUCLEOTIDE SEQUENCE [LARGE SCALE GENOMIC DNA]</scope>
    <source>
        <strain evidence="12 14">MK4</strain>
        <strain evidence="11 15">MK42</strain>
    </source>
</reference>
<feature type="domain" description="PIN" evidence="9">
    <location>
        <begin position="24"/>
        <end position="132"/>
    </location>
</feature>
<comment type="function">
    <text evidence="8">Toxic component of a toxin-antitoxin (TA) system. An RNase.</text>
</comment>
<gene>
    <name evidence="11" type="primary">vapC_2</name>
    <name evidence="8" type="synonym">vapC</name>
    <name evidence="12" type="synonym">vapC_4</name>
    <name evidence="10" type="ORF">B4U45_21440</name>
    <name evidence="11" type="ORF">LAUMK42_01382</name>
    <name evidence="12" type="ORF">LAUMK4_01168</name>
</gene>
<dbReference type="EC" id="3.1.-.-" evidence="8"/>
<dbReference type="GO" id="GO:0004540">
    <property type="term" value="F:RNA nuclease activity"/>
    <property type="evidence" value="ECO:0007669"/>
    <property type="project" value="InterPro"/>
</dbReference>
<comment type="similarity">
    <text evidence="7 8">Belongs to the PINc/VapC protein family.</text>
</comment>
<keyword evidence="2 8" id="KW-1277">Toxin-antitoxin system</keyword>
<evidence type="ECO:0000313" key="11">
    <source>
        <dbReference type="EMBL" id="VAZ82574.1"/>
    </source>
</evidence>
<dbReference type="PANTHER" id="PTHR33653">
    <property type="entry name" value="RIBONUCLEASE VAPC2"/>
    <property type="match status" value="1"/>
</dbReference>
<keyword evidence="4 8" id="KW-0479">Metal-binding</keyword>
<protein>
    <recommendedName>
        <fullName evidence="8">Ribonuclease VapC</fullName>
        <shortName evidence="8">RNase VapC</shortName>
        <ecNumber evidence="8">3.1.-.-</ecNumber>
    </recommendedName>
    <alternativeName>
        <fullName evidence="8">Toxin VapC</fullName>
    </alternativeName>
</protein>
<evidence type="ECO:0000259" key="9">
    <source>
        <dbReference type="Pfam" id="PF01850"/>
    </source>
</evidence>
<evidence type="ECO:0000313" key="12">
    <source>
        <dbReference type="EMBL" id="VAZ89730.1"/>
    </source>
</evidence>
<keyword evidence="11" id="KW-0255">Endonuclease</keyword>
<keyword evidence="5 8" id="KW-0378">Hydrolase</keyword>
<organism evidence="11 15">
    <name type="scientific">Mycobacterium persicum</name>
    <dbReference type="NCBI Taxonomy" id="1487726"/>
    <lineage>
        <taxon>Bacteria</taxon>
        <taxon>Bacillati</taxon>
        <taxon>Actinomycetota</taxon>
        <taxon>Actinomycetes</taxon>
        <taxon>Mycobacteriales</taxon>
        <taxon>Mycobacteriaceae</taxon>
        <taxon>Mycobacterium</taxon>
    </lineage>
</organism>
<dbReference type="Proteomes" id="UP000192335">
    <property type="component" value="Unassembled WGS sequence"/>
</dbReference>
<evidence type="ECO:0000256" key="8">
    <source>
        <dbReference type="HAMAP-Rule" id="MF_00265"/>
    </source>
</evidence>
<dbReference type="Gene3D" id="3.40.50.1010">
    <property type="entry name" value="5'-nuclease"/>
    <property type="match status" value="1"/>
</dbReference>
<dbReference type="EMBL" id="MWQA01000001">
    <property type="protein sequence ID" value="ORC08774.1"/>
    <property type="molecule type" value="Genomic_DNA"/>
</dbReference>
<feature type="binding site" evidence="8">
    <location>
        <position position="114"/>
    </location>
    <ligand>
        <name>Mg(2+)</name>
        <dbReference type="ChEBI" id="CHEBI:18420"/>
    </ligand>
</feature>